<evidence type="ECO:0000313" key="1">
    <source>
        <dbReference type="EMBL" id="JAH14129.1"/>
    </source>
</evidence>
<name>A0A0E9QBH8_ANGAN</name>
<sequence>MEEYKLSKTLYELDTALAPSPLMCR</sequence>
<protein>
    <submittedName>
        <fullName evidence="1">Uncharacterized protein</fullName>
    </submittedName>
</protein>
<accession>A0A0E9QBH8</accession>
<dbReference type="EMBL" id="GBXM01094448">
    <property type="protein sequence ID" value="JAH14129.1"/>
    <property type="molecule type" value="Transcribed_RNA"/>
</dbReference>
<reference evidence="1" key="2">
    <citation type="journal article" date="2015" name="Fish Shellfish Immunol.">
        <title>Early steps in the European eel (Anguilla anguilla)-Vibrio vulnificus interaction in the gills: Role of the RtxA13 toxin.</title>
        <authorList>
            <person name="Callol A."/>
            <person name="Pajuelo D."/>
            <person name="Ebbesson L."/>
            <person name="Teles M."/>
            <person name="MacKenzie S."/>
            <person name="Amaro C."/>
        </authorList>
    </citation>
    <scope>NUCLEOTIDE SEQUENCE</scope>
</reference>
<organism evidence="1">
    <name type="scientific">Anguilla anguilla</name>
    <name type="common">European freshwater eel</name>
    <name type="synonym">Muraena anguilla</name>
    <dbReference type="NCBI Taxonomy" id="7936"/>
    <lineage>
        <taxon>Eukaryota</taxon>
        <taxon>Metazoa</taxon>
        <taxon>Chordata</taxon>
        <taxon>Craniata</taxon>
        <taxon>Vertebrata</taxon>
        <taxon>Euteleostomi</taxon>
        <taxon>Actinopterygii</taxon>
        <taxon>Neopterygii</taxon>
        <taxon>Teleostei</taxon>
        <taxon>Anguilliformes</taxon>
        <taxon>Anguillidae</taxon>
        <taxon>Anguilla</taxon>
    </lineage>
</organism>
<reference evidence="1" key="1">
    <citation type="submission" date="2014-11" db="EMBL/GenBank/DDBJ databases">
        <authorList>
            <person name="Amaro Gonzalez C."/>
        </authorList>
    </citation>
    <scope>NUCLEOTIDE SEQUENCE</scope>
</reference>
<proteinExistence type="predicted"/>
<dbReference type="AlphaFoldDB" id="A0A0E9QBH8"/>